<dbReference type="EMBL" id="GBXM01050896">
    <property type="protein sequence ID" value="JAH57681.1"/>
    <property type="molecule type" value="Transcribed_RNA"/>
</dbReference>
<proteinExistence type="predicted"/>
<sequence length="45" mass="4938">MNNITKSLKSNCSLLIYQKRTEMPHISSTMEPAKGPKSSDGRVAS</sequence>
<feature type="region of interest" description="Disordered" evidence="1">
    <location>
        <begin position="22"/>
        <end position="45"/>
    </location>
</feature>
<name>A0A0E9T4V0_ANGAN</name>
<reference evidence="2" key="2">
    <citation type="journal article" date="2015" name="Fish Shellfish Immunol.">
        <title>Early steps in the European eel (Anguilla anguilla)-Vibrio vulnificus interaction in the gills: Role of the RtxA13 toxin.</title>
        <authorList>
            <person name="Callol A."/>
            <person name="Pajuelo D."/>
            <person name="Ebbesson L."/>
            <person name="Teles M."/>
            <person name="MacKenzie S."/>
            <person name="Amaro C."/>
        </authorList>
    </citation>
    <scope>NUCLEOTIDE SEQUENCE</scope>
</reference>
<evidence type="ECO:0000256" key="1">
    <source>
        <dbReference type="SAM" id="MobiDB-lite"/>
    </source>
</evidence>
<reference evidence="2" key="1">
    <citation type="submission" date="2014-11" db="EMBL/GenBank/DDBJ databases">
        <authorList>
            <person name="Amaro Gonzalez C."/>
        </authorList>
    </citation>
    <scope>NUCLEOTIDE SEQUENCE</scope>
</reference>
<dbReference type="EMBL" id="GBXM01059933">
    <property type="protein sequence ID" value="JAH48644.1"/>
    <property type="molecule type" value="Transcribed_RNA"/>
</dbReference>
<evidence type="ECO:0000313" key="2">
    <source>
        <dbReference type="EMBL" id="JAH48644.1"/>
    </source>
</evidence>
<protein>
    <submittedName>
        <fullName evidence="2">Uncharacterized protein</fullName>
    </submittedName>
</protein>
<organism evidence="2">
    <name type="scientific">Anguilla anguilla</name>
    <name type="common">European freshwater eel</name>
    <name type="synonym">Muraena anguilla</name>
    <dbReference type="NCBI Taxonomy" id="7936"/>
    <lineage>
        <taxon>Eukaryota</taxon>
        <taxon>Metazoa</taxon>
        <taxon>Chordata</taxon>
        <taxon>Craniata</taxon>
        <taxon>Vertebrata</taxon>
        <taxon>Euteleostomi</taxon>
        <taxon>Actinopterygii</taxon>
        <taxon>Neopterygii</taxon>
        <taxon>Teleostei</taxon>
        <taxon>Anguilliformes</taxon>
        <taxon>Anguillidae</taxon>
        <taxon>Anguilla</taxon>
    </lineage>
</organism>
<dbReference type="AlphaFoldDB" id="A0A0E9T4V0"/>
<accession>A0A0E9T4V0</accession>